<gene>
    <name evidence="2" type="ORF">SteCoe_39395</name>
</gene>
<dbReference type="EMBL" id="MPUH01002483">
    <property type="protein sequence ID" value="OMJ65084.1"/>
    <property type="molecule type" value="Genomic_DNA"/>
</dbReference>
<dbReference type="AlphaFoldDB" id="A0A1R2AKR3"/>
<evidence type="ECO:0000313" key="3">
    <source>
        <dbReference type="Proteomes" id="UP000187209"/>
    </source>
</evidence>
<name>A0A1R2AKR3_9CILI</name>
<dbReference type="Proteomes" id="UP000187209">
    <property type="component" value="Unassembled WGS sequence"/>
</dbReference>
<keyword evidence="3" id="KW-1185">Reference proteome</keyword>
<sequence length="297" mass="36543">MNDPWLIVAQEQKENNAYLASWIATVESFGPLFKEIPEKGQETLLISKEPNFSREPRAPIASRTFEEGRYERNNPSQRENRDNGTWGSNFDEPESLRRNESYGSRRPDRGNYRPRSRERESDFNQRDSERSGYDRYNQRGGYRNRGNHGDRAGSDMAGQYDRDPRRERDDRERRDNWGKRGDGRPYQRDDRDIRRDDRRDDRRDSGRDDRRDGGRDDRRDYRREDRREDRRDDRRDDRIDDRRERDDYYRANRDRPDWREQKYSRDDDRERPRLDGENFEERKDRYRDNPENYGDRY</sequence>
<comment type="caution">
    <text evidence="2">The sequence shown here is derived from an EMBL/GenBank/DDBJ whole genome shotgun (WGS) entry which is preliminary data.</text>
</comment>
<evidence type="ECO:0000256" key="1">
    <source>
        <dbReference type="SAM" id="MobiDB-lite"/>
    </source>
</evidence>
<protein>
    <submittedName>
        <fullName evidence="2">Uncharacterized protein</fullName>
    </submittedName>
</protein>
<feature type="compositionally biased region" description="Basic and acidic residues" evidence="1">
    <location>
        <begin position="64"/>
        <end position="82"/>
    </location>
</feature>
<organism evidence="2 3">
    <name type="scientific">Stentor coeruleus</name>
    <dbReference type="NCBI Taxonomy" id="5963"/>
    <lineage>
        <taxon>Eukaryota</taxon>
        <taxon>Sar</taxon>
        <taxon>Alveolata</taxon>
        <taxon>Ciliophora</taxon>
        <taxon>Postciliodesmatophora</taxon>
        <taxon>Heterotrichea</taxon>
        <taxon>Heterotrichida</taxon>
        <taxon>Stentoridae</taxon>
        <taxon>Stentor</taxon>
    </lineage>
</organism>
<evidence type="ECO:0000313" key="2">
    <source>
        <dbReference type="EMBL" id="OMJ65084.1"/>
    </source>
</evidence>
<accession>A0A1R2AKR3</accession>
<feature type="compositionally biased region" description="Basic and acidic residues" evidence="1">
    <location>
        <begin position="94"/>
        <end position="137"/>
    </location>
</feature>
<feature type="compositionally biased region" description="Basic and acidic residues" evidence="1">
    <location>
        <begin position="160"/>
        <end position="297"/>
    </location>
</feature>
<feature type="region of interest" description="Disordered" evidence="1">
    <location>
        <begin position="44"/>
        <end position="297"/>
    </location>
</feature>
<proteinExistence type="predicted"/>
<reference evidence="2 3" key="1">
    <citation type="submission" date="2016-11" db="EMBL/GenBank/DDBJ databases">
        <title>The macronuclear genome of Stentor coeruleus: a giant cell with tiny introns.</title>
        <authorList>
            <person name="Slabodnick M."/>
            <person name="Ruby J.G."/>
            <person name="Reiff S.B."/>
            <person name="Swart E.C."/>
            <person name="Gosai S."/>
            <person name="Prabakaran S."/>
            <person name="Witkowska E."/>
            <person name="Larue G.E."/>
            <person name="Fisher S."/>
            <person name="Freeman R.M."/>
            <person name="Gunawardena J."/>
            <person name="Chu W."/>
            <person name="Stover N.A."/>
            <person name="Gregory B.D."/>
            <person name="Nowacki M."/>
            <person name="Derisi J."/>
            <person name="Roy S.W."/>
            <person name="Marshall W.F."/>
            <person name="Sood P."/>
        </authorList>
    </citation>
    <scope>NUCLEOTIDE SEQUENCE [LARGE SCALE GENOMIC DNA]</scope>
    <source>
        <strain evidence="2">WM001</strain>
    </source>
</reference>